<dbReference type="Gene3D" id="3.30.460.40">
    <property type="match status" value="1"/>
</dbReference>
<feature type="domain" description="DUF6036" evidence="1">
    <location>
        <begin position="18"/>
        <end position="170"/>
    </location>
</feature>
<name>A0AAT9FMH5_9BACT</name>
<dbReference type="AlphaFoldDB" id="A0AAT9FMH5"/>
<accession>A0AAT9FMH5</accession>
<dbReference type="Pfam" id="PF19502">
    <property type="entry name" value="DUF6036"/>
    <property type="match status" value="1"/>
</dbReference>
<protein>
    <recommendedName>
        <fullName evidence="1">DUF6036 domain-containing protein</fullName>
    </recommendedName>
</protein>
<dbReference type="SUPFAM" id="SSF81301">
    <property type="entry name" value="Nucleotidyltransferase"/>
    <property type="match status" value="1"/>
</dbReference>
<evidence type="ECO:0000313" key="2">
    <source>
        <dbReference type="EMBL" id="BDS07225.1"/>
    </source>
</evidence>
<dbReference type="InterPro" id="IPR043519">
    <property type="entry name" value="NT_sf"/>
</dbReference>
<organism evidence="2">
    <name type="scientific">Oceaniferula spumae</name>
    <dbReference type="NCBI Taxonomy" id="2979115"/>
    <lineage>
        <taxon>Bacteria</taxon>
        <taxon>Pseudomonadati</taxon>
        <taxon>Verrucomicrobiota</taxon>
        <taxon>Verrucomicrobiia</taxon>
        <taxon>Verrucomicrobiales</taxon>
        <taxon>Verrucomicrobiaceae</taxon>
        <taxon>Oceaniferula</taxon>
    </lineage>
</organism>
<dbReference type="EMBL" id="AP026866">
    <property type="protein sequence ID" value="BDS07225.1"/>
    <property type="molecule type" value="Genomic_DNA"/>
</dbReference>
<dbReference type="KEGG" id="osu:NT6N_22650"/>
<reference evidence="2" key="1">
    <citation type="submission" date="2024-07" db="EMBL/GenBank/DDBJ databases">
        <title>Complete genome sequence of Verrucomicrobiaceae bacterium NT6N.</title>
        <authorList>
            <person name="Huang C."/>
            <person name="Takami H."/>
            <person name="Hamasaki K."/>
        </authorList>
    </citation>
    <scope>NUCLEOTIDE SEQUENCE</scope>
    <source>
        <strain evidence="2">NT6N</strain>
    </source>
</reference>
<dbReference type="InterPro" id="IPR045792">
    <property type="entry name" value="DUF6036"/>
</dbReference>
<gene>
    <name evidence="2" type="ORF">NT6N_22650</name>
</gene>
<proteinExistence type="predicted"/>
<evidence type="ECO:0000259" key="1">
    <source>
        <dbReference type="Pfam" id="PF19502"/>
    </source>
</evidence>
<sequence length="182" mass="20817">MSGNAALLKLLEVLNQLSIPYMLVGSYSSNIYGIPRSTQDADLVLQLADSSLSLLTKNLPKGIRIEEQSFFEMVTATRKELLRIDGTDFLIELFHLSDDPFDQERFKRRVEKNIGDDLQAWFPKAEDVIIQKLRWARNKDIEDVVAILRVQTTLDFDHIKHWCSIHECLPLLEKVSADAGCQ</sequence>